<evidence type="ECO:0000256" key="10">
    <source>
        <dbReference type="SAM" id="Phobius"/>
    </source>
</evidence>
<evidence type="ECO:0000256" key="4">
    <source>
        <dbReference type="ARBA" id="ARBA00022827"/>
    </source>
</evidence>
<evidence type="ECO:0000256" key="7">
    <source>
        <dbReference type="ARBA" id="ARBA00023157"/>
    </source>
</evidence>
<reference evidence="14 15" key="1">
    <citation type="journal article" date="2011" name="Front. Microbiol.">
        <title>Genomic signatures of strain selection and enhancement in Bacillus atrophaeus var. globigii, a historical biowarfare simulant.</title>
        <authorList>
            <person name="Gibbons H.S."/>
            <person name="Broomall S.M."/>
            <person name="McNew L.A."/>
            <person name="Daligault H."/>
            <person name="Chapman C."/>
            <person name="Bruce D."/>
            <person name="Karavis M."/>
            <person name="Krepps M."/>
            <person name="McGregor P.A."/>
            <person name="Hong C."/>
            <person name="Park K.H."/>
            <person name="Akmal A."/>
            <person name="Feldman A."/>
            <person name="Lin J.S."/>
            <person name="Chang W.E."/>
            <person name="Higgs B.W."/>
            <person name="Demirev P."/>
            <person name="Lindquist J."/>
            <person name="Liem A."/>
            <person name="Fochler E."/>
            <person name="Read T.D."/>
            <person name="Tapia R."/>
            <person name="Johnson S."/>
            <person name="Bishop-Lilly K.A."/>
            <person name="Detter C."/>
            <person name="Han C."/>
            <person name="Sozhamannan S."/>
            <person name="Rosenzweig C.N."/>
            <person name="Skowronski E.W."/>
        </authorList>
    </citation>
    <scope>NUCLEOTIDE SEQUENCE [LARGE SCALE GENOMIC DNA]</scope>
    <source>
        <strain evidence="14 15">PIT1</strain>
    </source>
</reference>
<dbReference type="PRINTS" id="PR00411">
    <property type="entry name" value="PNDRDTASEI"/>
</dbReference>
<evidence type="ECO:0000256" key="9">
    <source>
        <dbReference type="RuleBase" id="RU003691"/>
    </source>
</evidence>
<keyword evidence="4 9" id="KW-0274">FAD</keyword>
<organism evidence="14 15">
    <name type="scientific">Pseudidiomarina taiwanensis</name>
    <dbReference type="NCBI Taxonomy" id="337250"/>
    <lineage>
        <taxon>Bacteria</taxon>
        <taxon>Pseudomonadati</taxon>
        <taxon>Pseudomonadota</taxon>
        <taxon>Gammaproteobacteria</taxon>
        <taxon>Alteromonadales</taxon>
        <taxon>Idiomarinaceae</taxon>
        <taxon>Pseudidiomarina</taxon>
    </lineage>
</organism>
<dbReference type="Proteomes" id="UP000288279">
    <property type="component" value="Unassembled WGS sequence"/>
</dbReference>
<dbReference type="GO" id="GO:0003955">
    <property type="term" value="F:NAD(P)H dehydrogenase (quinone) activity"/>
    <property type="evidence" value="ECO:0007669"/>
    <property type="project" value="TreeGrafter"/>
</dbReference>
<evidence type="ECO:0000256" key="5">
    <source>
        <dbReference type="ARBA" id="ARBA00022857"/>
    </source>
</evidence>
<dbReference type="Gene3D" id="3.50.50.60">
    <property type="entry name" value="FAD/NAD(P)-binding domain"/>
    <property type="match status" value="2"/>
</dbReference>
<keyword evidence="15" id="KW-1185">Reference proteome</keyword>
<comment type="caution">
    <text evidence="14">The sequence shown here is derived from an EMBL/GenBank/DDBJ whole genome shotgun (WGS) entry which is preliminary data.</text>
</comment>
<dbReference type="InterPro" id="IPR036188">
    <property type="entry name" value="FAD/NAD-bd_sf"/>
</dbReference>
<dbReference type="FunFam" id="3.30.390.30:FF:000001">
    <property type="entry name" value="Dihydrolipoyl dehydrogenase"/>
    <property type="match status" value="1"/>
</dbReference>
<dbReference type="AlphaFoldDB" id="A0A432ZN20"/>
<dbReference type="InterPro" id="IPR032816">
    <property type="entry name" value="VTT_dom"/>
</dbReference>
<dbReference type="InterPro" id="IPR012999">
    <property type="entry name" value="Pyr_OxRdtase_I_AS"/>
</dbReference>
<keyword evidence="10" id="KW-0812">Transmembrane</keyword>
<dbReference type="PANTHER" id="PTHR43014:SF2">
    <property type="entry name" value="MERCURIC REDUCTASE"/>
    <property type="match status" value="1"/>
</dbReference>
<dbReference type="SUPFAM" id="SSF55424">
    <property type="entry name" value="FAD/NAD-linked reductases, dimerisation (C-terminal) domain"/>
    <property type="match status" value="1"/>
</dbReference>
<keyword evidence="8 9" id="KW-0676">Redox-active center</keyword>
<dbReference type="Pfam" id="PF07992">
    <property type="entry name" value="Pyr_redox_2"/>
    <property type="match status" value="1"/>
</dbReference>
<accession>A0A432ZN20</accession>
<dbReference type="InterPro" id="IPR016156">
    <property type="entry name" value="FAD/NAD-linked_Rdtase_dimer_sf"/>
</dbReference>
<evidence type="ECO:0000256" key="1">
    <source>
        <dbReference type="ARBA" id="ARBA00001974"/>
    </source>
</evidence>
<keyword evidence="7" id="KW-1015">Disulfide bond</keyword>
<dbReference type="PROSITE" id="PS00076">
    <property type="entry name" value="PYRIDINE_REDOX_1"/>
    <property type="match status" value="1"/>
</dbReference>
<keyword evidence="6 9" id="KW-0560">Oxidoreductase</keyword>
<feature type="transmembrane region" description="Helical" evidence="10">
    <location>
        <begin position="162"/>
        <end position="179"/>
    </location>
</feature>
<evidence type="ECO:0000256" key="3">
    <source>
        <dbReference type="ARBA" id="ARBA00022630"/>
    </source>
</evidence>
<dbReference type="PRINTS" id="PR00368">
    <property type="entry name" value="FADPNR"/>
</dbReference>
<feature type="transmembrane region" description="Helical" evidence="10">
    <location>
        <begin position="86"/>
        <end position="108"/>
    </location>
</feature>
<evidence type="ECO:0000256" key="6">
    <source>
        <dbReference type="ARBA" id="ARBA00023002"/>
    </source>
</evidence>
<dbReference type="Pfam" id="PF02852">
    <property type="entry name" value="Pyr_redox_dim"/>
    <property type="match status" value="1"/>
</dbReference>
<feature type="transmembrane region" description="Helical" evidence="10">
    <location>
        <begin position="48"/>
        <end position="74"/>
    </location>
</feature>
<dbReference type="Pfam" id="PF09335">
    <property type="entry name" value="VTT_dom"/>
    <property type="match status" value="1"/>
</dbReference>
<keyword evidence="3 9" id="KW-0285">Flavoprotein</keyword>
<dbReference type="EMBL" id="PIQG01000001">
    <property type="protein sequence ID" value="RUO79289.1"/>
    <property type="molecule type" value="Genomic_DNA"/>
</dbReference>
<evidence type="ECO:0000256" key="2">
    <source>
        <dbReference type="ARBA" id="ARBA00007532"/>
    </source>
</evidence>
<keyword evidence="10" id="KW-0472">Membrane</keyword>
<dbReference type="PANTHER" id="PTHR43014">
    <property type="entry name" value="MERCURIC REDUCTASE"/>
    <property type="match status" value="1"/>
</dbReference>
<name>A0A432ZN20_9GAMM</name>
<feature type="transmembrane region" description="Helical" evidence="10">
    <location>
        <begin position="238"/>
        <end position="258"/>
    </location>
</feature>
<protein>
    <submittedName>
        <fullName evidence="14">Pyridine nucleotide-disulfide oxidoreductase</fullName>
    </submittedName>
</protein>
<dbReference type="RefSeq" id="WP_126824953.1">
    <property type="nucleotide sequence ID" value="NZ_PIQG01000001.1"/>
</dbReference>
<keyword evidence="10" id="KW-1133">Transmembrane helix</keyword>
<dbReference type="InterPro" id="IPR004099">
    <property type="entry name" value="Pyr_nucl-diS_OxRdtase_dimer"/>
</dbReference>
<comment type="cofactor">
    <cofactor evidence="1">
        <name>FAD</name>
        <dbReference type="ChEBI" id="CHEBI:57692"/>
    </cofactor>
</comment>
<gene>
    <name evidence="14" type="ORF">CWI83_01895</name>
</gene>
<dbReference type="Gene3D" id="3.30.390.30">
    <property type="match status" value="1"/>
</dbReference>
<keyword evidence="5" id="KW-0521">NADP</keyword>
<feature type="domain" description="Pyridine nucleotide-disulphide oxidoreductase dimerisation" evidence="11">
    <location>
        <begin position="586"/>
        <end position="691"/>
    </location>
</feature>
<comment type="similarity">
    <text evidence="2 9">Belongs to the class-I pyridine nucleotide-disulfide oxidoreductase family.</text>
</comment>
<feature type="transmembrane region" description="Helical" evidence="10">
    <location>
        <begin position="199"/>
        <end position="217"/>
    </location>
</feature>
<evidence type="ECO:0000259" key="12">
    <source>
        <dbReference type="Pfam" id="PF07992"/>
    </source>
</evidence>
<dbReference type="GO" id="GO:0050660">
    <property type="term" value="F:flavin adenine dinucleotide binding"/>
    <property type="evidence" value="ECO:0007669"/>
    <property type="project" value="TreeGrafter"/>
</dbReference>
<evidence type="ECO:0000259" key="11">
    <source>
        <dbReference type="Pfam" id="PF02852"/>
    </source>
</evidence>
<dbReference type="SUPFAM" id="SSF51905">
    <property type="entry name" value="FAD/NAD(P)-binding domain"/>
    <property type="match status" value="1"/>
</dbReference>
<dbReference type="InterPro" id="IPR023753">
    <property type="entry name" value="FAD/NAD-binding_dom"/>
</dbReference>
<evidence type="ECO:0000313" key="15">
    <source>
        <dbReference type="Proteomes" id="UP000288279"/>
    </source>
</evidence>
<feature type="transmembrane region" description="Helical" evidence="10">
    <location>
        <begin position="132"/>
        <end position="155"/>
    </location>
</feature>
<sequence>MLKKVSIIAVIVLILAAFYQFDLGQYLTLAELKAQREVLNDFYQSHTLAVFALYFIGYVIATAVSIPGAIILTLGAGAIFGFVNGLILASFASSIGASLAFLSARFVLRDNLERRFEQRLKTLNAGVQKDGAWYLFTLRLVPIFPFFLINLLMGLTRMPLRTYYWVSQIGMLAGTAVYVNAGTQLAQLESISGIVSPGLLASFALLGIFPLVAKWFVSVMKRKQVYRGWTRPRQYDDNVIVIGAGAGGLVSAYIAAAVKAKVTLIEASEMGGDCLNTGCVPSKALLHAAHGAHSIKRLQAVGINSGSVQVDFKRVMAKVKATIARIEPNDSVERYQGLGVNVIQGYAKLVSPWQVEVYDQSGELITTRSARSIIVATGASPLIPPIPGLQDTPFLTSETIWSLQHQPETLAILGAGPIGCEFAQAFTRLGSKVVLFDQAEQILGKEDADMAQLVQQQLEQDGVEIQLGARVIRTEVTPTEDGGESITIEVEHADGSTALHQVDSVLVAVGRKPRTSGFGLEELGVQIDSTISTDAFLRTNYPNIFAVGDVAGPYQFTHTASHQAWYAAVNALFGFAKKFKADYRVIPWATFTAPEIATVGLTEKEAQAQGIAYEVTEHDMSEVDRAITDDIAYGKVKVLTVPGKDKILGATIVGAHASALISEFVTAMKFNHGLNDILGTIHLYPSLPEANKYVAGNWKRAHAPQAALKWLERLHRWRRK</sequence>
<feature type="domain" description="VTT" evidence="13">
    <location>
        <begin position="66"/>
        <end position="183"/>
    </location>
</feature>
<feature type="domain" description="FAD/NAD(P)-binding" evidence="12">
    <location>
        <begin position="238"/>
        <end position="564"/>
    </location>
</feature>
<dbReference type="GO" id="GO:0005886">
    <property type="term" value="C:plasma membrane"/>
    <property type="evidence" value="ECO:0007669"/>
    <property type="project" value="UniProtKB-ARBA"/>
</dbReference>
<evidence type="ECO:0000313" key="14">
    <source>
        <dbReference type="EMBL" id="RUO79289.1"/>
    </source>
</evidence>
<dbReference type="GO" id="GO:0016668">
    <property type="term" value="F:oxidoreductase activity, acting on a sulfur group of donors, NAD(P) as acceptor"/>
    <property type="evidence" value="ECO:0007669"/>
    <property type="project" value="InterPro"/>
</dbReference>
<evidence type="ECO:0000256" key="8">
    <source>
        <dbReference type="ARBA" id="ARBA00023284"/>
    </source>
</evidence>
<feature type="transmembrane region" description="Helical" evidence="10">
    <location>
        <begin position="7"/>
        <end position="28"/>
    </location>
</feature>
<evidence type="ECO:0000259" key="13">
    <source>
        <dbReference type="Pfam" id="PF09335"/>
    </source>
</evidence>
<dbReference type="OrthoDB" id="9800167at2"/>
<proteinExistence type="inferred from homology"/>